<gene>
    <name evidence="2" type="ORF">MVEN_00498500</name>
</gene>
<evidence type="ECO:0000313" key="3">
    <source>
        <dbReference type="Proteomes" id="UP000620124"/>
    </source>
</evidence>
<proteinExistence type="predicted"/>
<dbReference type="OrthoDB" id="2972434at2759"/>
<dbReference type="Proteomes" id="UP000620124">
    <property type="component" value="Unassembled WGS sequence"/>
</dbReference>
<reference evidence="2" key="1">
    <citation type="submission" date="2020-05" db="EMBL/GenBank/DDBJ databases">
        <title>Mycena genomes resolve the evolution of fungal bioluminescence.</title>
        <authorList>
            <person name="Tsai I.J."/>
        </authorList>
    </citation>
    <scope>NUCLEOTIDE SEQUENCE</scope>
    <source>
        <strain evidence="2">CCC161011</strain>
    </source>
</reference>
<dbReference type="AlphaFoldDB" id="A0A8H6YS58"/>
<comment type="caution">
    <text evidence="2">The sequence shown here is derived from an EMBL/GenBank/DDBJ whole genome shotgun (WGS) entry which is preliminary data.</text>
</comment>
<feature type="coiled-coil region" evidence="1">
    <location>
        <begin position="172"/>
        <end position="202"/>
    </location>
</feature>
<evidence type="ECO:0000256" key="1">
    <source>
        <dbReference type="SAM" id="Coils"/>
    </source>
</evidence>
<dbReference type="EMBL" id="JACAZI010000003">
    <property type="protein sequence ID" value="KAF7366213.1"/>
    <property type="molecule type" value="Genomic_DNA"/>
</dbReference>
<evidence type="ECO:0000313" key="2">
    <source>
        <dbReference type="EMBL" id="KAF7366213.1"/>
    </source>
</evidence>
<keyword evidence="1" id="KW-0175">Coiled coil</keyword>
<accession>A0A8H6YS58</accession>
<sequence>MGSYTSTLNDTNNVLYIKYAANDAGLQVLNDFVQAIETIDWSEDEAPAPTGPSKLAVAVAPAQPAVTAGSFMVGVTTEAVGQGYHYVPAGQSYKSEELSLSLVHQADVIMAQQVATNIIIVYKGSFTVWSGATANSTKNYNMSSQLGGLQKQAFQISGGIVSVVSAATVEQAVAAQAALTGAQKAKEQAEAAETAAEVAAKMAAVAAAAAASR</sequence>
<protein>
    <submittedName>
        <fullName evidence="2">Uncharacterized protein</fullName>
    </submittedName>
</protein>
<name>A0A8H6YS58_9AGAR</name>
<organism evidence="2 3">
    <name type="scientific">Mycena venus</name>
    <dbReference type="NCBI Taxonomy" id="2733690"/>
    <lineage>
        <taxon>Eukaryota</taxon>
        <taxon>Fungi</taxon>
        <taxon>Dikarya</taxon>
        <taxon>Basidiomycota</taxon>
        <taxon>Agaricomycotina</taxon>
        <taxon>Agaricomycetes</taxon>
        <taxon>Agaricomycetidae</taxon>
        <taxon>Agaricales</taxon>
        <taxon>Marasmiineae</taxon>
        <taxon>Mycenaceae</taxon>
        <taxon>Mycena</taxon>
    </lineage>
</organism>
<keyword evidence="3" id="KW-1185">Reference proteome</keyword>